<comment type="similarity">
    <text evidence="1 12">Belongs to the helicase family. DnaB subfamily.</text>
</comment>
<comment type="catalytic activity">
    <reaction evidence="10 12">
        <text>ATP + H2O = ADP + phosphate + H(+)</text>
        <dbReference type="Rhea" id="RHEA:13065"/>
        <dbReference type="ChEBI" id="CHEBI:15377"/>
        <dbReference type="ChEBI" id="CHEBI:15378"/>
        <dbReference type="ChEBI" id="CHEBI:30616"/>
        <dbReference type="ChEBI" id="CHEBI:43474"/>
        <dbReference type="ChEBI" id="CHEBI:456216"/>
        <dbReference type="EC" id="5.6.2.3"/>
    </reaction>
</comment>
<dbReference type="EC" id="5.6.2.3" evidence="11 12"/>
<dbReference type="SMART" id="SM00382">
    <property type="entry name" value="AAA"/>
    <property type="match status" value="1"/>
</dbReference>
<dbReference type="InterPro" id="IPR007692">
    <property type="entry name" value="DNA_helicase_DnaB"/>
</dbReference>
<protein>
    <recommendedName>
        <fullName evidence="11 12">Replicative DNA helicase</fullName>
        <ecNumber evidence="11 12">5.6.2.3</ecNumber>
    </recommendedName>
</protein>
<keyword evidence="3 12" id="KW-0235">DNA replication</keyword>
<dbReference type="NCBIfam" id="NF004384">
    <property type="entry name" value="PRK05748.1"/>
    <property type="match status" value="1"/>
</dbReference>
<evidence type="ECO:0000256" key="9">
    <source>
        <dbReference type="ARBA" id="ARBA00023235"/>
    </source>
</evidence>
<dbReference type="GO" id="GO:0005524">
    <property type="term" value="F:ATP binding"/>
    <property type="evidence" value="ECO:0007669"/>
    <property type="project" value="UniProtKB-UniRule"/>
</dbReference>
<dbReference type="InterPro" id="IPR007694">
    <property type="entry name" value="DNA_helicase_DnaB-like_C"/>
</dbReference>
<feature type="domain" description="SF4 helicase" evidence="13">
    <location>
        <begin position="175"/>
        <end position="439"/>
    </location>
</feature>
<dbReference type="GO" id="GO:0005829">
    <property type="term" value="C:cytosol"/>
    <property type="evidence" value="ECO:0007669"/>
    <property type="project" value="TreeGrafter"/>
</dbReference>
<sequence length="446" mass="49591">MIDRVPPQNLEAETSVLGSILLDKEAVVKVADVLVPDDFYSDALRIIFEEMLWLYEHHQPIDIITLTNKLEEKGKLEEIGGATLLSQLVNSVPSAAHVVNYAKIVSDKALLRRAITAANDVIQLAYSSTEDPEEVLDKAEQKIFAVSERHFKENFTSIKTVLTDSFDRIDELHKDKDKLRGIPTGFPNLDGILAGLQPSDLVIVAGRPSVGKTAFTLNIAHNVAIKEQIPVAIFSLEMSKEQLVDRMLASEAGIDSWKLRTGNLDDNDFLKINHALGALAEAPLYIDDSSIINVMEMRTKARRLQSEHGLGLIIIDYLQLMSGNNPENRVQEVSAISRALKGLARELNVPVVALSQLSRAVESRPSKVPMLSDLRESGSIEQDADVVMFVYREEVYDEETTRKNITDILVRKHRNGPIGQAELYFNKETQTLRAVDKKHGVAPIAD</sequence>
<reference evidence="14" key="1">
    <citation type="journal article" date="2020" name="mSystems">
        <title>Genome- and Community-Level Interaction Insights into Carbon Utilization and Element Cycling Functions of Hydrothermarchaeota in Hydrothermal Sediment.</title>
        <authorList>
            <person name="Zhou Z."/>
            <person name="Liu Y."/>
            <person name="Xu W."/>
            <person name="Pan J."/>
            <person name="Luo Z.H."/>
            <person name="Li M."/>
        </authorList>
    </citation>
    <scope>NUCLEOTIDE SEQUENCE [LARGE SCALE GENOMIC DNA]</scope>
    <source>
        <strain evidence="14">SpSt-417</strain>
    </source>
</reference>
<evidence type="ECO:0000256" key="5">
    <source>
        <dbReference type="ARBA" id="ARBA00022801"/>
    </source>
</evidence>
<keyword evidence="4 12" id="KW-0547">Nucleotide-binding</keyword>
<dbReference type="SUPFAM" id="SSF52540">
    <property type="entry name" value="P-loop containing nucleoside triphosphate hydrolases"/>
    <property type="match status" value="1"/>
</dbReference>
<evidence type="ECO:0000259" key="13">
    <source>
        <dbReference type="PROSITE" id="PS51199"/>
    </source>
</evidence>
<dbReference type="PANTHER" id="PTHR30153:SF2">
    <property type="entry name" value="REPLICATIVE DNA HELICASE"/>
    <property type="match status" value="1"/>
</dbReference>
<evidence type="ECO:0000256" key="10">
    <source>
        <dbReference type="ARBA" id="ARBA00048954"/>
    </source>
</evidence>
<dbReference type="Gene3D" id="1.10.860.10">
    <property type="entry name" value="DNAb Helicase, Chain A"/>
    <property type="match status" value="1"/>
</dbReference>
<dbReference type="AlphaFoldDB" id="A0A7C4XN51"/>
<dbReference type="InterPro" id="IPR003593">
    <property type="entry name" value="AAA+_ATPase"/>
</dbReference>
<dbReference type="PANTHER" id="PTHR30153">
    <property type="entry name" value="REPLICATIVE DNA HELICASE DNAB"/>
    <property type="match status" value="1"/>
</dbReference>
<dbReference type="Pfam" id="PF03796">
    <property type="entry name" value="DnaB_C"/>
    <property type="match status" value="1"/>
</dbReference>
<dbReference type="InterPro" id="IPR016136">
    <property type="entry name" value="DNA_helicase_N/primase_C"/>
</dbReference>
<name>A0A7C4XN51_UNCKA</name>
<evidence type="ECO:0000256" key="12">
    <source>
        <dbReference type="RuleBase" id="RU362085"/>
    </source>
</evidence>
<gene>
    <name evidence="14" type="primary">dnaB</name>
    <name evidence="14" type="ORF">ENR63_00490</name>
</gene>
<organism evidence="14">
    <name type="scientific">candidate division WWE3 bacterium</name>
    <dbReference type="NCBI Taxonomy" id="2053526"/>
    <lineage>
        <taxon>Bacteria</taxon>
        <taxon>Katanobacteria</taxon>
    </lineage>
</organism>
<dbReference type="GO" id="GO:0042802">
    <property type="term" value="F:identical protein binding"/>
    <property type="evidence" value="ECO:0007669"/>
    <property type="project" value="UniProtKB-ARBA"/>
</dbReference>
<keyword evidence="7 12" id="KW-0067">ATP-binding</keyword>
<dbReference type="Gene3D" id="3.40.50.300">
    <property type="entry name" value="P-loop containing nucleotide triphosphate hydrolases"/>
    <property type="match status" value="1"/>
</dbReference>
<evidence type="ECO:0000256" key="4">
    <source>
        <dbReference type="ARBA" id="ARBA00022741"/>
    </source>
</evidence>
<keyword evidence="9" id="KW-0413">Isomerase</keyword>
<keyword evidence="6 12" id="KW-0347">Helicase</keyword>
<evidence type="ECO:0000256" key="8">
    <source>
        <dbReference type="ARBA" id="ARBA00023125"/>
    </source>
</evidence>
<dbReference type="PROSITE" id="PS51199">
    <property type="entry name" value="SF4_HELICASE"/>
    <property type="match status" value="1"/>
</dbReference>
<dbReference type="GO" id="GO:0043139">
    <property type="term" value="F:5'-3' DNA helicase activity"/>
    <property type="evidence" value="ECO:0007669"/>
    <property type="project" value="UniProtKB-EC"/>
</dbReference>
<keyword evidence="2 12" id="KW-0639">Primosome</keyword>
<dbReference type="CDD" id="cd00984">
    <property type="entry name" value="DnaB_C"/>
    <property type="match status" value="1"/>
</dbReference>
<dbReference type="GO" id="GO:0016787">
    <property type="term" value="F:hydrolase activity"/>
    <property type="evidence" value="ECO:0007669"/>
    <property type="project" value="UniProtKB-KW"/>
</dbReference>
<dbReference type="EMBL" id="DSRT01000026">
    <property type="protein sequence ID" value="HGW29393.1"/>
    <property type="molecule type" value="Genomic_DNA"/>
</dbReference>
<dbReference type="SUPFAM" id="SSF48024">
    <property type="entry name" value="N-terminal domain of DnaB helicase"/>
    <property type="match status" value="1"/>
</dbReference>
<dbReference type="GO" id="GO:1990077">
    <property type="term" value="C:primosome complex"/>
    <property type="evidence" value="ECO:0007669"/>
    <property type="project" value="UniProtKB-UniRule"/>
</dbReference>
<evidence type="ECO:0000256" key="6">
    <source>
        <dbReference type="ARBA" id="ARBA00022806"/>
    </source>
</evidence>
<dbReference type="GO" id="GO:0003677">
    <property type="term" value="F:DNA binding"/>
    <property type="evidence" value="ECO:0007669"/>
    <property type="project" value="UniProtKB-UniRule"/>
</dbReference>
<evidence type="ECO:0000256" key="11">
    <source>
        <dbReference type="NCBIfam" id="TIGR00665"/>
    </source>
</evidence>
<comment type="caution">
    <text evidence="14">The sequence shown here is derived from an EMBL/GenBank/DDBJ whole genome shotgun (WGS) entry which is preliminary data.</text>
</comment>
<dbReference type="InterPro" id="IPR007693">
    <property type="entry name" value="DNA_helicase_DnaB-like_N"/>
</dbReference>
<keyword evidence="8 12" id="KW-0238">DNA-binding</keyword>
<keyword evidence="5 12" id="KW-0378">Hydrolase</keyword>
<evidence type="ECO:0000256" key="2">
    <source>
        <dbReference type="ARBA" id="ARBA00022515"/>
    </source>
</evidence>
<comment type="function">
    <text evidence="12">The main replicative DNA helicase, it participates in initiation and elongation during chromosome replication. Travels ahead of the DNA replisome, separating dsDNA into templates for DNA synthesis. A processive ATP-dependent 5'-3' DNA helicase it has DNA-dependent ATPase activity.</text>
</comment>
<dbReference type="Pfam" id="PF00772">
    <property type="entry name" value="DnaB"/>
    <property type="match status" value="1"/>
</dbReference>
<dbReference type="NCBIfam" id="TIGR00665">
    <property type="entry name" value="DnaB"/>
    <property type="match status" value="1"/>
</dbReference>
<evidence type="ECO:0000256" key="3">
    <source>
        <dbReference type="ARBA" id="ARBA00022705"/>
    </source>
</evidence>
<dbReference type="InterPro" id="IPR027417">
    <property type="entry name" value="P-loop_NTPase"/>
</dbReference>
<dbReference type="FunFam" id="3.40.50.300:FF:000076">
    <property type="entry name" value="Replicative DNA helicase"/>
    <property type="match status" value="1"/>
</dbReference>
<evidence type="ECO:0000313" key="14">
    <source>
        <dbReference type="EMBL" id="HGW29393.1"/>
    </source>
</evidence>
<dbReference type="FunFam" id="1.10.860.10:FF:000001">
    <property type="entry name" value="Replicative DNA helicase"/>
    <property type="match status" value="1"/>
</dbReference>
<accession>A0A7C4XN51</accession>
<dbReference type="GO" id="GO:0006269">
    <property type="term" value="P:DNA replication, synthesis of primer"/>
    <property type="evidence" value="ECO:0007669"/>
    <property type="project" value="UniProtKB-UniRule"/>
</dbReference>
<evidence type="ECO:0000256" key="7">
    <source>
        <dbReference type="ARBA" id="ARBA00022840"/>
    </source>
</evidence>
<dbReference type="InterPro" id="IPR036185">
    <property type="entry name" value="DNA_heli_DnaB-like_N_sf"/>
</dbReference>
<evidence type="ECO:0000256" key="1">
    <source>
        <dbReference type="ARBA" id="ARBA00008428"/>
    </source>
</evidence>
<proteinExistence type="inferred from homology"/>